<dbReference type="PROSITE" id="PS51257">
    <property type="entry name" value="PROKAR_LIPOPROTEIN"/>
    <property type="match status" value="1"/>
</dbReference>
<dbReference type="AlphaFoldDB" id="A0A917XXB8"/>
<gene>
    <name evidence="3" type="ORF">GCM10007971_18060</name>
</gene>
<accession>A0A917XXB8</accession>
<comment type="caution">
    <text evidence="3">The sequence shown here is derived from an EMBL/GenBank/DDBJ whole genome shotgun (WGS) entry which is preliminary data.</text>
</comment>
<dbReference type="RefSeq" id="WP_188856886.1">
    <property type="nucleotide sequence ID" value="NZ_BMOS01000010.1"/>
</dbReference>
<evidence type="ECO:0000256" key="1">
    <source>
        <dbReference type="SAM" id="MobiDB-lite"/>
    </source>
</evidence>
<dbReference type="EMBL" id="BMOS01000010">
    <property type="protein sequence ID" value="GGN57256.1"/>
    <property type="molecule type" value="Genomic_DNA"/>
</dbReference>
<name>A0A917XXB8_9BACI</name>
<evidence type="ECO:0000313" key="3">
    <source>
        <dbReference type="EMBL" id="GGN57256.1"/>
    </source>
</evidence>
<feature type="region of interest" description="Disordered" evidence="1">
    <location>
        <begin position="27"/>
        <end position="47"/>
    </location>
</feature>
<protein>
    <recommendedName>
        <fullName evidence="5">Intracellular proteinase inhibitor BsuPI domain-containing protein</fullName>
    </recommendedName>
</protein>
<reference evidence="3" key="2">
    <citation type="submission" date="2020-09" db="EMBL/GenBank/DDBJ databases">
        <authorList>
            <person name="Sun Q."/>
            <person name="Ohkuma M."/>
        </authorList>
    </citation>
    <scope>NUCLEOTIDE SEQUENCE</scope>
    <source>
        <strain evidence="3">JCM 17251</strain>
    </source>
</reference>
<sequence length="174" mass="19459">MKLNKKFLLFMLVLLITSVLLGACNNSDSENGESDTKETDVTQEASTEDRVVAIQADTINSHLVEDAVCVVNSRFEQGWRMVFRAAVNDATTDELIEDADVKVVLEDGQEFEMELGNHGEDTQLYTVGWTIPEDYNTGTLEYEIIATVDGEEYAYEPFDVEPSKMTIIEGTTEE</sequence>
<organism evidence="3 4">
    <name type="scientific">Oceanobacillus indicireducens</name>
    <dbReference type="NCBI Taxonomy" id="1004261"/>
    <lineage>
        <taxon>Bacteria</taxon>
        <taxon>Bacillati</taxon>
        <taxon>Bacillota</taxon>
        <taxon>Bacilli</taxon>
        <taxon>Bacillales</taxon>
        <taxon>Bacillaceae</taxon>
        <taxon>Oceanobacillus</taxon>
    </lineage>
</organism>
<reference evidence="3" key="1">
    <citation type="journal article" date="2014" name="Int. J. Syst. Evol. Microbiol.">
        <title>Complete genome sequence of Corynebacterium casei LMG S-19264T (=DSM 44701T), isolated from a smear-ripened cheese.</title>
        <authorList>
            <consortium name="US DOE Joint Genome Institute (JGI-PGF)"/>
            <person name="Walter F."/>
            <person name="Albersmeier A."/>
            <person name="Kalinowski J."/>
            <person name="Ruckert C."/>
        </authorList>
    </citation>
    <scope>NUCLEOTIDE SEQUENCE</scope>
    <source>
        <strain evidence="3">JCM 17251</strain>
    </source>
</reference>
<evidence type="ECO:0000313" key="4">
    <source>
        <dbReference type="Proteomes" id="UP000624041"/>
    </source>
</evidence>
<feature type="chain" id="PRO_5039138152" description="Intracellular proteinase inhibitor BsuPI domain-containing protein" evidence="2">
    <location>
        <begin position="23"/>
        <end position="174"/>
    </location>
</feature>
<feature type="signal peptide" evidence="2">
    <location>
        <begin position="1"/>
        <end position="22"/>
    </location>
</feature>
<keyword evidence="2" id="KW-0732">Signal</keyword>
<proteinExistence type="predicted"/>
<evidence type="ECO:0000256" key="2">
    <source>
        <dbReference type="SAM" id="SignalP"/>
    </source>
</evidence>
<evidence type="ECO:0008006" key="5">
    <source>
        <dbReference type="Google" id="ProtNLM"/>
    </source>
</evidence>
<dbReference type="Proteomes" id="UP000624041">
    <property type="component" value="Unassembled WGS sequence"/>
</dbReference>
<keyword evidence="4" id="KW-1185">Reference proteome</keyword>